<reference evidence="1 2" key="1">
    <citation type="journal article" date="2020" name="Phytopathology">
        <title>Genome Sequence Resources of Colletotrichum truncatum, C. plurivorum, C. musicola, and C. sojae: Four Species Pathogenic to Soybean (Glycine max).</title>
        <authorList>
            <person name="Rogerio F."/>
            <person name="Boufleur T.R."/>
            <person name="Ciampi-Guillardi M."/>
            <person name="Sukno S.A."/>
            <person name="Thon M.R."/>
            <person name="Massola Junior N.S."/>
            <person name="Baroncelli R."/>
        </authorList>
    </citation>
    <scope>NUCLEOTIDE SEQUENCE [LARGE SCALE GENOMIC DNA]</scope>
    <source>
        <strain evidence="1 2">CMES1059</strain>
    </source>
</reference>
<dbReference type="EMBL" id="VUJX02000001">
    <property type="protein sequence ID" value="KAL0943641.1"/>
    <property type="molecule type" value="Genomic_DNA"/>
</dbReference>
<evidence type="ECO:0000313" key="2">
    <source>
        <dbReference type="Proteomes" id="UP000805649"/>
    </source>
</evidence>
<comment type="caution">
    <text evidence="1">The sequence shown here is derived from an EMBL/GenBank/DDBJ whole genome shotgun (WGS) entry which is preliminary data.</text>
</comment>
<dbReference type="Proteomes" id="UP000805649">
    <property type="component" value="Unassembled WGS sequence"/>
</dbReference>
<evidence type="ECO:0000313" key="1">
    <source>
        <dbReference type="EMBL" id="KAL0943641.1"/>
    </source>
</evidence>
<proteinExistence type="predicted"/>
<keyword evidence="2" id="KW-1185">Reference proteome</keyword>
<protein>
    <submittedName>
        <fullName evidence="1">Zinc alcohol dehydrogenase</fullName>
    </submittedName>
</protein>
<sequence>MATSRAWTFASRGNPRSVLSLTSRPAPTLPPSSLYLSKTKSIPDREGGKEWLLIKVAYAALNPAGHLYITMIPAMARTKTAVPELDLSGTVADVWTPGSEPSAGEQSISSSVVKRPRFKKGDRVAAFIPVSIGWPTGTGALAEHVVLPARYVVPVPAHLSLRDASCAFTAGCTALMTIRSANLKKGDRVLVNGASGGIGTFAVQAIRDIVGDEGYVVAVCSGRNAEMVKGLRVDEVVDYTASPQVSNALKEKFGREGKMFDAVVDCIGVQDVYANCASYLVPEGVYAAVGIKPLSQTYGGFMKAVWTMQMNALWPSSPWLGGTGRRWIGTSMMNPERELMEEVMGMLADGRVKVVVDRELGFEEAVDGYDVVGSGRARGKIVVKVDGE</sequence>
<organism evidence="1 2">
    <name type="scientific">Colletotrichum truncatum</name>
    <name type="common">Anthracnose fungus</name>
    <name type="synonym">Colletotrichum capsici</name>
    <dbReference type="NCBI Taxonomy" id="5467"/>
    <lineage>
        <taxon>Eukaryota</taxon>
        <taxon>Fungi</taxon>
        <taxon>Dikarya</taxon>
        <taxon>Ascomycota</taxon>
        <taxon>Pezizomycotina</taxon>
        <taxon>Sordariomycetes</taxon>
        <taxon>Hypocreomycetidae</taxon>
        <taxon>Glomerellales</taxon>
        <taxon>Glomerellaceae</taxon>
        <taxon>Colletotrichum</taxon>
        <taxon>Colletotrichum truncatum species complex</taxon>
    </lineage>
</organism>
<gene>
    <name evidence="1" type="ORF">CTRU02_201528</name>
</gene>
<accession>A0ACC3ZHN7</accession>
<name>A0ACC3ZHN7_COLTU</name>